<organism evidence="6 7">
    <name type="scientific">Agromyces intestinalis</name>
    <dbReference type="NCBI Taxonomy" id="2592652"/>
    <lineage>
        <taxon>Bacteria</taxon>
        <taxon>Bacillati</taxon>
        <taxon>Actinomycetota</taxon>
        <taxon>Actinomycetes</taxon>
        <taxon>Micrococcales</taxon>
        <taxon>Microbacteriaceae</taxon>
        <taxon>Agromyces</taxon>
    </lineage>
</organism>
<evidence type="ECO:0000256" key="1">
    <source>
        <dbReference type="ARBA" id="ARBA00023157"/>
    </source>
</evidence>
<evidence type="ECO:0000259" key="5">
    <source>
        <dbReference type="PROSITE" id="PS50853"/>
    </source>
</evidence>
<keyword evidence="1" id="KW-1015">Disulfide bond</keyword>
<keyword evidence="2" id="KW-0326">Glycosidase</keyword>
<dbReference type="GO" id="GO:0016020">
    <property type="term" value="C:membrane"/>
    <property type="evidence" value="ECO:0007669"/>
    <property type="project" value="UniProtKB-SubCell"/>
</dbReference>
<dbReference type="KEGG" id="ail:FLP10_15630"/>
<keyword evidence="3" id="KW-0119">Carbohydrate metabolism</keyword>
<dbReference type="RefSeq" id="WP_149161708.1">
    <property type="nucleotide sequence ID" value="NZ_CP043505.1"/>
</dbReference>
<keyword evidence="2" id="KW-0378">Hydrolase</keyword>
<evidence type="ECO:0000256" key="2">
    <source>
        <dbReference type="ARBA" id="ARBA00023295"/>
    </source>
</evidence>
<dbReference type="Gene3D" id="2.60.40.3440">
    <property type="match status" value="1"/>
</dbReference>
<gene>
    <name evidence="6" type="ORF">FLP10_15630</name>
</gene>
<feature type="region of interest" description="Disordered" evidence="4">
    <location>
        <begin position="1163"/>
        <end position="1187"/>
    </location>
</feature>
<dbReference type="Pfam" id="PF00041">
    <property type="entry name" value="fn3"/>
    <property type="match status" value="1"/>
</dbReference>
<dbReference type="Gene3D" id="2.60.40.10">
    <property type="entry name" value="Immunoglobulins"/>
    <property type="match status" value="1"/>
</dbReference>
<dbReference type="InterPro" id="IPR013783">
    <property type="entry name" value="Ig-like_fold"/>
</dbReference>
<dbReference type="SUPFAM" id="SSF49265">
    <property type="entry name" value="Fibronectin type III"/>
    <property type="match status" value="1"/>
</dbReference>
<feature type="compositionally biased region" description="Basic and acidic residues" evidence="4">
    <location>
        <begin position="1178"/>
        <end position="1187"/>
    </location>
</feature>
<dbReference type="Gene3D" id="2.60.40.2810">
    <property type="match status" value="1"/>
</dbReference>
<proteinExistence type="predicted"/>
<dbReference type="PROSITE" id="PS50853">
    <property type="entry name" value="FN3"/>
    <property type="match status" value="1"/>
</dbReference>
<keyword evidence="3" id="KW-0624">Polysaccharide degradation</keyword>
<dbReference type="InterPro" id="IPR003961">
    <property type="entry name" value="FN3_dom"/>
</dbReference>
<dbReference type="CDD" id="cd00063">
    <property type="entry name" value="FN3"/>
    <property type="match status" value="2"/>
</dbReference>
<evidence type="ECO:0000313" key="7">
    <source>
        <dbReference type="Proteomes" id="UP000324678"/>
    </source>
</evidence>
<protein>
    <submittedName>
        <fullName evidence="6">Tandem-95 repeat protein</fullName>
    </submittedName>
</protein>
<dbReference type="GO" id="GO:0016798">
    <property type="term" value="F:hydrolase activity, acting on glycosyl bonds"/>
    <property type="evidence" value="ECO:0007669"/>
    <property type="project" value="UniProtKB-KW"/>
</dbReference>
<accession>A0A5C1YJP2</accession>
<dbReference type="OrthoDB" id="5241356at2"/>
<evidence type="ECO:0000313" key="6">
    <source>
        <dbReference type="EMBL" id="QEO15695.1"/>
    </source>
</evidence>
<name>A0A5C1YJP2_9MICO</name>
<dbReference type="NCBIfam" id="NF012211">
    <property type="entry name" value="tand_rpt_95"/>
    <property type="match status" value="1"/>
</dbReference>
<dbReference type="InterPro" id="IPR036116">
    <property type="entry name" value="FN3_sf"/>
</dbReference>
<sequence length="1794" mass="188331">MATFGSRLRNRRSIASAAALAVLAGVPIGIAVMHDGFPVTDPDLRVRDVWVTNSEDLLAGRLNRQIEELDASVATTSSEVDVFQHGDDEFLYDPAGGSIERVDPSFTTLVQRVDVPPASTIAYGGDVIAVLSPAGELWAVPAAGDLSFDWRGTEPIIDAGAGAEVAVSDEGTVFVTRPGEGDLVVLERGAAEPAKTIRTGDLEAHRVAAVGEQPVVLDLEGHRLLVDDREIDLPDGPLRLQQSGPEHDSVLVATADALLDVPLDGGEPRSYPSEAAPADASSGVAAPVRVGTCAHAAWADAGRYLAVCDGQEPRGADLEQSTVGGRLEFRVNRDVVVLNNLANGDAWLVDSDLRLVDNWEEVTPPEETDELEGDEKSSVQTFEDTLAERTEQNRPPTARDDDIGVRPGRATIVEVLANDTDPDGDVLTIAAVKGVSESAGVLDVIDGGRALQFTPAEGAVGTTSFRYSVDDGRGGVAEASVDLRIVPESENSAPSALRNGAVSLEQGQQISYNLLADWRDPDGDDVYLVDASPRSGDVVRTSPDGLITFEHRSAELGTKEVAYTVSDGVTSATGTFTVEVKPTGSLNPVGTPDYARAFVGEALVIEPLVNDLSPSGAPLSLLGIQQTPPGAQVSVNAERGTVTFSSLRAGEYIFLYDLGAGANVGQGLVRVQVVEPPAEVAPPIAVKDTAYLRAGEPVTVPVLANDVSPSGAVLAVQSVDDRATDGLVSVELITNTVVRVSASEAIDRQLQFEYTVSDGLNTATATVTVVPVPPLVKRQPPVAVDDSAIVRAGDIVSVPVLANDYHPDASAFSLVPDLDQTGAPDGLAFVDGARVRFQAPDEAGVRTIVYTISDDSDQIARATLTVNVIGRDGENRPPVPTPQTSRTFAGSAVTIDVPLDGIDPDGDSVMLRQMGVAPTLGRILERTSTSFTYEAFDGVAGTDVFTYEVADALGATATGTIRIGVVPRPPVQLPPTAVDDVIEMKPGRTVGAEVLLNDTDPSGYSLHVADLPEVDKGIEAEIRDRRRVVITAPEQEGAYTIRYTISNGHGGVDSAFLQVVVSEQAVIQPPSAEDQVIEPEQVVSGEPVTVDALKDATNPGGLVEDLVVTAEGPNAGRADVADDGTITVKPGNRRYAVAFRLTNQLDDLSAMAFVIVPPVPAGEDEEALDQPEQQTEPPKPKTPEELQAEERAKFPAPHLKDLEEIVVPMNGSREWNIDELVEVPSGQPATVLSANASNARSDPFVSATELLFEPETDYRGPATVTFEVTDGDGADDPVGRKAILTLPITVGDPDFNDVPPAFTPRAETIQAGESPIEIDLRASTDQPNPGNIEKVAYSHLEGTTAEIVAQIVDGATLQVSAPLGVLPGTSTRLTFDLEFNEFTVPGYVDIKVVSSTRPKAKANDDPSTGEIEILRGGKSKTIDVLANDFNPFAQDDVPLRVVGAEIDQDSVGSNATVSYTANDITVRTGSAFTGTLSIIYKIEDGTKDPLRQVQGRVEVVVRDVPDRPGAPSASAGNARATVQWNAPANNNSPITSYVVTWNGGSKRVDADAAGKPQTIDDLRNGTAYSFQVQAVNAIGEGAVSESSASVTPWGVPTPPRSVSLDKSSTYAPTTVTARWLAPTDDGGGRLEYRVCIDGGSCDWVTGLSKSWGGVGKGSHTVTVYARNGGGNASGTASASISLSDPPPPEASGRIGKGASKRCDSGGNGCANVRITWSDMDPGTYKVYALAGGSSCCSYQQQVSIGASGQLELSNHLGVRRDDIAVRFENVSGGTSKTLGAISGAQWNALPYNSW</sequence>
<dbReference type="PANTHER" id="PTHR44170">
    <property type="entry name" value="PROTEIN SIDEKICK"/>
    <property type="match status" value="1"/>
</dbReference>
<evidence type="ECO:0000256" key="3">
    <source>
        <dbReference type="ARBA" id="ARBA00023326"/>
    </source>
</evidence>
<dbReference type="SMART" id="SM00060">
    <property type="entry name" value="FN3"/>
    <property type="match status" value="2"/>
</dbReference>
<evidence type="ECO:0000256" key="4">
    <source>
        <dbReference type="SAM" id="MobiDB-lite"/>
    </source>
</evidence>
<dbReference type="Proteomes" id="UP000324678">
    <property type="component" value="Chromosome"/>
</dbReference>
<feature type="domain" description="Fibronectin type-III" evidence="5">
    <location>
        <begin position="1504"/>
        <end position="1600"/>
    </location>
</feature>
<dbReference type="EMBL" id="CP043505">
    <property type="protein sequence ID" value="QEO15695.1"/>
    <property type="molecule type" value="Genomic_DNA"/>
</dbReference>
<dbReference type="Pfam" id="PF17963">
    <property type="entry name" value="Big_9"/>
    <property type="match status" value="6"/>
</dbReference>
<reference evidence="6 7" key="1">
    <citation type="submission" date="2019-09" db="EMBL/GenBank/DDBJ databases">
        <title>Genome sequencing of strain KACC 19306.</title>
        <authorList>
            <person name="Heo J."/>
            <person name="Kim S.-J."/>
            <person name="Kim J.-S."/>
            <person name="Hong S.-B."/>
            <person name="Kwon S.-W."/>
        </authorList>
    </citation>
    <scope>NUCLEOTIDE SEQUENCE [LARGE SCALE GENOMIC DNA]</scope>
    <source>
        <strain evidence="6 7">KACC 19306</strain>
    </source>
</reference>
<feature type="region of interest" description="Disordered" evidence="4">
    <location>
        <begin position="1674"/>
        <end position="1699"/>
    </location>
</feature>
<dbReference type="GO" id="GO:0098609">
    <property type="term" value="P:cell-cell adhesion"/>
    <property type="evidence" value="ECO:0007669"/>
    <property type="project" value="TreeGrafter"/>
</dbReference>
<dbReference type="GO" id="GO:0000272">
    <property type="term" value="P:polysaccharide catabolic process"/>
    <property type="evidence" value="ECO:0007669"/>
    <property type="project" value="UniProtKB-KW"/>
</dbReference>
<keyword evidence="7" id="KW-1185">Reference proteome</keyword>
<dbReference type="PANTHER" id="PTHR44170:SF6">
    <property type="entry name" value="CONTACTIN"/>
    <property type="match status" value="1"/>
</dbReference>